<dbReference type="Pfam" id="PF13490">
    <property type="entry name" value="zf-HC2"/>
    <property type="match status" value="1"/>
</dbReference>
<comment type="caution">
    <text evidence="5">The sequence shown here is derived from an EMBL/GenBank/DDBJ whole genome shotgun (WGS) entry which is preliminary data.</text>
</comment>
<feature type="domain" description="Putative zinc-finger" evidence="4">
    <location>
        <begin position="18"/>
        <end position="51"/>
    </location>
</feature>
<name>A0ABW6LD17_9ACTN</name>
<accession>A0ABW6LD17</accession>
<dbReference type="RefSeq" id="WP_358282928.1">
    <property type="nucleotide sequence ID" value="NZ_JBEYGJ010000014.1"/>
</dbReference>
<keyword evidence="6" id="KW-1185">Reference proteome</keyword>
<reference evidence="5 6" key="1">
    <citation type="submission" date="2024-10" db="EMBL/GenBank/DDBJ databases">
        <title>The Natural Products Discovery Center: Release of the First 8490 Sequenced Strains for Exploring Actinobacteria Biosynthetic Diversity.</title>
        <authorList>
            <person name="Kalkreuter E."/>
            <person name="Kautsar S.A."/>
            <person name="Yang D."/>
            <person name="Bader C.D."/>
            <person name="Teijaro C.N."/>
            <person name="Fluegel L."/>
            <person name="Davis C.M."/>
            <person name="Simpson J.R."/>
            <person name="Lauterbach L."/>
            <person name="Steele A.D."/>
            <person name="Gui C."/>
            <person name="Meng S."/>
            <person name="Li G."/>
            <person name="Viehrig K."/>
            <person name="Ye F."/>
            <person name="Su P."/>
            <person name="Kiefer A.F."/>
            <person name="Nichols A."/>
            <person name="Cepeda A.J."/>
            <person name="Yan W."/>
            <person name="Fan B."/>
            <person name="Jiang Y."/>
            <person name="Adhikari A."/>
            <person name="Zheng C.-J."/>
            <person name="Schuster L."/>
            <person name="Cowan T.M."/>
            <person name="Smanski M.J."/>
            <person name="Chevrette M.G."/>
            <person name="De Carvalho L.P.S."/>
            <person name="Shen B."/>
        </authorList>
    </citation>
    <scope>NUCLEOTIDE SEQUENCE [LARGE SCALE GENOMIC DNA]</scope>
    <source>
        <strain evidence="5 6">NPDC007066</strain>
    </source>
</reference>
<keyword evidence="2" id="KW-0804">Transcription</keyword>
<proteinExistence type="predicted"/>
<evidence type="ECO:0000313" key="6">
    <source>
        <dbReference type="Proteomes" id="UP001601288"/>
    </source>
</evidence>
<dbReference type="Gene3D" id="1.10.10.1320">
    <property type="entry name" value="Anti-sigma factor, zinc-finger domain"/>
    <property type="match status" value="1"/>
</dbReference>
<dbReference type="InterPro" id="IPR027383">
    <property type="entry name" value="Znf_put"/>
</dbReference>
<keyword evidence="1" id="KW-0805">Transcription regulation</keyword>
<evidence type="ECO:0000313" key="5">
    <source>
        <dbReference type="EMBL" id="MFE9225594.1"/>
    </source>
</evidence>
<evidence type="ECO:0000259" key="4">
    <source>
        <dbReference type="Pfam" id="PF13490"/>
    </source>
</evidence>
<gene>
    <name evidence="5" type="ORF">ACFYM3_13350</name>
</gene>
<evidence type="ECO:0000256" key="1">
    <source>
        <dbReference type="ARBA" id="ARBA00023015"/>
    </source>
</evidence>
<protein>
    <submittedName>
        <fullName evidence="5">Anti-sigma factor family protein</fullName>
    </submittedName>
</protein>
<dbReference type="Proteomes" id="UP001601288">
    <property type="component" value="Unassembled WGS sequence"/>
</dbReference>
<dbReference type="InterPro" id="IPR041916">
    <property type="entry name" value="Anti_sigma_zinc_sf"/>
</dbReference>
<organism evidence="5 6">
    <name type="scientific">Streptomyces massasporeus</name>
    <dbReference type="NCBI Taxonomy" id="67324"/>
    <lineage>
        <taxon>Bacteria</taxon>
        <taxon>Bacillati</taxon>
        <taxon>Actinomycetota</taxon>
        <taxon>Actinomycetes</taxon>
        <taxon>Kitasatosporales</taxon>
        <taxon>Streptomycetaceae</taxon>
        <taxon>Streptomyces</taxon>
    </lineage>
</organism>
<sequence>MNKRPWWARRSGERRMNCMQVARVLQKYLDGETDEITARRVADHLEDCRRCGLEASVYQEIRGALARLAEPDADAVARLTAFGRSLVRNEQGRAGDEPDSASPPAGA</sequence>
<dbReference type="EMBL" id="JBIAFP010000007">
    <property type="protein sequence ID" value="MFE9225594.1"/>
    <property type="molecule type" value="Genomic_DNA"/>
</dbReference>
<feature type="region of interest" description="Disordered" evidence="3">
    <location>
        <begin position="87"/>
        <end position="107"/>
    </location>
</feature>
<evidence type="ECO:0000256" key="2">
    <source>
        <dbReference type="ARBA" id="ARBA00023163"/>
    </source>
</evidence>
<evidence type="ECO:0000256" key="3">
    <source>
        <dbReference type="SAM" id="MobiDB-lite"/>
    </source>
</evidence>